<proteinExistence type="predicted"/>
<accession>A0AAD6Y649</accession>
<reference evidence="2" key="1">
    <citation type="submission" date="2023-03" db="EMBL/GenBank/DDBJ databases">
        <title>Massive genome expansion in bonnet fungi (Mycena s.s.) driven by repeated elements and novel gene families across ecological guilds.</title>
        <authorList>
            <consortium name="Lawrence Berkeley National Laboratory"/>
            <person name="Harder C.B."/>
            <person name="Miyauchi S."/>
            <person name="Viragh M."/>
            <person name="Kuo A."/>
            <person name="Thoen E."/>
            <person name="Andreopoulos B."/>
            <person name="Lu D."/>
            <person name="Skrede I."/>
            <person name="Drula E."/>
            <person name="Henrissat B."/>
            <person name="Morin E."/>
            <person name="Kohler A."/>
            <person name="Barry K."/>
            <person name="LaButti K."/>
            <person name="Morin E."/>
            <person name="Salamov A."/>
            <person name="Lipzen A."/>
            <person name="Mereny Z."/>
            <person name="Hegedus B."/>
            <person name="Baldrian P."/>
            <person name="Stursova M."/>
            <person name="Weitz H."/>
            <person name="Taylor A."/>
            <person name="Grigoriev I.V."/>
            <person name="Nagy L.G."/>
            <person name="Martin F."/>
            <person name="Kauserud H."/>
        </authorList>
    </citation>
    <scope>NUCLEOTIDE SEQUENCE</scope>
    <source>
        <strain evidence="2">9144</strain>
    </source>
</reference>
<feature type="chain" id="PRO_5042169844" description="Cell wall protein" evidence="1">
    <location>
        <begin position="20"/>
        <end position="146"/>
    </location>
</feature>
<feature type="signal peptide" evidence="1">
    <location>
        <begin position="1"/>
        <end position="19"/>
    </location>
</feature>
<evidence type="ECO:0000313" key="2">
    <source>
        <dbReference type="EMBL" id="KAJ7203504.1"/>
    </source>
</evidence>
<sequence length="146" mass="14988">MARFLSALLSLCVVACSLAAPADMNRRQTGDLQCNLERLQTLSDVLSAETLLGQINTANLTTAEAVAVAQVDLKSVDGALQTILAAVVQGKTSPNDAQEQFAHGLAAAQKALNGITDPNAKAAVAAVQTKIASAITDGDKVVAECK</sequence>
<protein>
    <recommendedName>
        <fullName evidence="4">Cell wall protein</fullName>
    </recommendedName>
</protein>
<keyword evidence="1" id="KW-0732">Signal</keyword>
<comment type="caution">
    <text evidence="2">The sequence shown here is derived from an EMBL/GenBank/DDBJ whole genome shotgun (WGS) entry which is preliminary data.</text>
</comment>
<keyword evidence="3" id="KW-1185">Reference proteome</keyword>
<gene>
    <name evidence="2" type="ORF">GGX14DRAFT_501390</name>
</gene>
<dbReference type="Proteomes" id="UP001219525">
    <property type="component" value="Unassembled WGS sequence"/>
</dbReference>
<name>A0AAD6Y649_9AGAR</name>
<evidence type="ECO:0000313" key="3">
    <source>
        <dbReference type="Proteomes" id="UP001219525"/>
    </source>
</evidence>
<dbReference type="EMBL" id="JARJCW010000050">
    <property type="protein sequence ID" value="KAJ7203504.1"/>
    <property type="molecule type" value="Genomic_DNA"/>
</dbReference>
<organism evidence="2 3">
    <name type="scientific">Mycena pura</name>
    <dbReference type="NCBI Taxonomy" id="153505"/>
    <lineage>
        <taxon>Eukaryota</taxon>
        <taxon>Fungi</taxon>
        <taxon>Dikarya</taxon>
        <taxon>Basidiomycota</taxon>
        <taxon>Agaricomycotina</taxon>
        <taxon>Agaricomycetes</taxon>
        <taxon>Agaricomycetidae</taxon>
        <taxon>Agaricales</taxon>
        <taxon>Marasmiineae</taxon>
        <taxon>Mycenaceae</taxon>
        <taxon>Mycena</taxon>
    </lineage>
</organism>
<dbReference type="AlphaFoldDB" id="A0AAD6Y649"/>
<evidence type="ECO:0000256" key="1">
    <source>
        <dbReference type="SAM" id="SignalP"/>
    </source>
</evidence>
<evidence type="ECO:0008006" key="4">
    <source>
        <dbReference type="Google" id="ProtNLM"/>
    </source>
</evidence>